<organism evidence="3 4">
    <name type="scientific">Caenorhabditis bovis</name>
    <dbReference type="NCBI Taxonomy" id="2654633"/>
    <lineage>
        <taxon>Eukaryota</taxon>
        <taxon>Metazoa</taxon>
        <taxon>Ecdysozoa</taxon>
        <taxon>Nematoda</taxon>
        <taxon>Chromadorea</taxon>
        <taxon>Rhabditida</taxon>
        <taxon>Rhabditina</taxon>
        <taxon>Rhabditomorpha</taxon>
        <taxon>Rhabditoidea</taxon>
        <taxon>Rhabditidae</taxon>
        <taxon>Peloderinae</taxon>
        <taxon>Caenorhabditis</taxon>
    </lineage>
</organism>
<reference evidence="3 4" key="1">
    <citation type="submission" date="2020-04" db="EMBL/GenBank/DDBJ databases">
        <authorList>
            <person name="Laetsch R D."/>
            <person name="Stevens L."/>
            <person name="Kumar S."/>
            <person name="Blaxter L. M."/>
        </authorList>
    </citation>
    <scope>NUCLEOTIDE SEQUENCE [LARGE SCALE GENOMIC DNA]</scope>
</reference>
<keyword evidence="1" id="KW-1133">Transmembrane helix</keyword>
<protein>
    <recommendedName>
        <fullName evidence="2">SCP domain-containing protein</fullName>
    </recommendedName>
</protein>
<dbReference type="Gene3D" id="3.40.33.10">
    <property type="entry name" value="CAP"/>
    <property type="match status" value="2"/>
</dbReference>
<dbReference type="SUPFAM" id="SSF55797">
    <property type="entry name" value="PR-1-like"/>
    <property type="match status" value="1"/>
</dbReference>
<keyword evidence="1" id="KW-0812">Transmembrane</keyword>
<feature type="domain" description="SCP" evidence="2">
    <location>
        <begin position="50"/>
        <end position="164"/>
    </location>
</feature>
<name>A0A8S1EZ54_9PELO</name>
<dbReference type="EMBL" id="CADEPM010000005">
    <property type="protein sequence ID" value="CAB3406624.1"/>
    <property type="molecule type" value="Genomic_DNA"/>
</dbReference>
<dbReference type="OrthoDB" id="5874910at2759"/>
<keyword evidence="1" id="KW-0472">Membrane</keyword>
<dbReference type="CDD" id="cd05380">
    <property type="entry name" value="CAP_euk"/>
    <property type="match status" value="1"/>
</dbReference>
<comment type="caution">
    <text evidence="3">The sequence shown here is derived from an EMBL/GenBank/DDBJ whole genome shotgun (WGS) entry which is preliminary data.</text>
</comment>
<dbReference type="InterPro" id="IPR014044">
    <property type="entry name" value="CAP_dom"/>
</dbReference>
<accession>A0A8S1EZ54</accession>
<proteinExistence type="predicted"/>
<evidence type="ECO:0000256" key="1">
    <source>
        <dbReference type="SAM" id="Phobius"/>
    </source>
</evidence>
<evidence type="ECO:0000313" key="4">
    <source>
        <dbReference type="Proteomes" id="UP000494206"/>
    </source>
</evidence>
<dbReference type="Proteomes" id="UP000494206">
    <property type="component" value="Unassembled WGS sequence"/>
</dbReference>
<sequence>MSYSYIRGFIIITTAVFIAFRSINSNSKPSRIQFAANDGEMNCGDRMNKSMREIFLMKHNELRRRVALGLYPNGNSGGFLPTASKMPKLKGIEEMGAEISVHGIQSLEMDAFERRIGHATQMMWEATRLVGCAIRECARQPNWLDGQPYTLAVCKYFPSGNVFRIGQPSTVYTAGAVASECRWADGESGLCILPTTK</sequence>
<gene>
    <name evidence="3" type="ORF">CBOVIS_LOCUS8675</name>
</gene>
<dbReference type="InterPro" id="IPR035940">
    <property type="entry name" value="CAP_sf"/>
</dbReference>
<dbReference type="AlphaFoldDB" id="A0A8S1EZ54"/>
<evidence type="ECO:0000313" key="3">
    <source>
        <dbReference type="EMBL" id="CAB3406624.1"/>
    </source>
</evidence>
<evidence type="ECO:0000259" key="2">
    <source>
        <dbReference type="SMART" id="SM00198"/>
    </source>
</evidence>
<dbReference type="SMART" id="SM00198">
    <property type="entry name" value="SCP"/>
    <property type="match status" value="1"/>
</dbReference>
<feature type="transmembrane region" description="Helical" evidence="1">
    <location>
        <begin position="6"/>
        <end position="23"/>
    </location>
</feature>
<keyword evidence="4" id="KW-1185">Reference proteome</keyword>